<name>A0ACC2UDY7_9FUNG</name>
<reference evidence="1" key="1">
    <citation type="submission" date="2022-04" db="EMBL/GenBank/DDBJ databases">
        <title>Genome of the entomopathogenic fungus Entomophthora muscae.</title>
        <authorList>
            <person name="Elya C."/>
            <person name="Lovett B.R."/>
            <person name="Lee E."/>
            <person name="Macias A.M."/>
            <person name="Hajek A.E."/>
            <person name="De Bivort B.L."/>
            <person name="Kasson M.T."/>
            <person name="De Fine Licht H.H."/>
            <person name="Stajich J.E."/>
        </authorList>
    </citation>
    <scope>NUCLEOTIDE SEQUENCE</scope>
    <source>
        <strain evidence="1">Berkeley</strain>
    </source>
</reference>
<dbReference type="EC" id="3.1.26.4" evidence="1"/>
<gene>
    <name evidence="1" type="primary">RNASEH1_2</name>
    <name evidence="1" type="ORF">DSO57_1018969</name>
</gene>
<proteinExistence type="predicted"/>
<organism evidence="1 2">
    <name type="scientific">Entomophthora muscae</name>
    <dbReference type="NCBI Taxonomy" id="34485"/>
    <lineage>
        <taxon>Eukaryota</taxon>
        <taxon>Fungi</taxon>
        <taxon>Fungi incertae sedis</taxon>
        <taxon>Zoopagomycota</taxon>
        <taxon>Entomophthoromycotina</taxon>
        <taxon>Entomophthoromycetes</taxon>
        <taxon>Entomophthorales</taxon>
        <taxon>Entomophthoraceae</taxon>
        <taxon>Entomophthora</taxon>
    </lineage>
</organism>
<dbReference type="EMBL" id="QTSX02000794">
    <property type="protein sequence ID" value="KAJ9084936.1"/>
    <property type="molecule type" value="Genomic_DNA"/>
</dbReference>
<sequence>MVRLVQGHQVYNVDNKASNQKAYSQLKDLQLSKPVVPGRSAWFKYRTGEFYSTLTMPRSEDIYVDGCCLRNGQDGATAGVGVYFGPNDSRNVSQPLYGQQTNQRAELKAAVEAVRLGDRSSDLNIHTDSKYVVDGVNSYSNRWERNGWTNANGAPVANQDLFTQLKDSINRHPGQVNIKYVPGHSGIQGNEYADRLAKNGARKY</sequence>
<accession>A0ACC2UDY7</accession>
<keyword evidence="1" id="KW-0378">Hydrolase</keyword>
<protein>
    <submittedName>
        <fullName evidence="1">Ribonuclease H1</fullName>
        <ecNumber evidence="1">3.1.26.4</ecNumber>
    </submittedName>
</protein>
<keyword evidence="2" id="KW-1185">Reference proteome</keyword>
<evidence type="ECO:0000313" key="1">
    <source>
        <dbReference type="EMBL" id="KAJ9084936.1"/>
    </source>
</evidence>
<evidence type="ECO:0000313" key="2">
    <source>
        <dbReference type="Proteomes" id="UP001165960"/>
    </source>
</evidence>
<dbReference type="Proteomes" id="UP001165960">
    <property type="component" value="Unassembled WGS sequence"/>
</dbReference>
<comment type="caution">
    <text evidence="1">The sequence shown here is derived from an EMBL/GenBank/DDBJ whole genome shotgun (WGS) entry which is preliminary data.</text>
</comment>